<evidence type="ECO:0000313" key="2">
    <source>
        <dbReference type="Proteomes" id="UP000255534"/>
    </source>
</evidence>
<reference evidence="1 2" key="1">
    <citation type="submission" date="2018-06" db="EMBL/GenBank/DDBJ databases">
        <authorList>
            <consortium name="Pathogen Informatics"/>
            <person name="Doyle S."/>
        </authorList>
    </citation>
    <scope>NUCLEOTIDE SEQUENCE [LARGE SCALE GENOMIC DNA]</scope>
    <source>
        <strain evidence="1 2">NCTC5798</strain>
    </source>
</reference>
<dbReference type="Proteomes" id="UP000255534">
    <property type="component" value="Unassembled WGS sequence"/>
</dbReference>
<sequence length="43" mass="4613">MKLYCPECLAYLEGGDGTLQDCHCGWKQPVSSPTEEGDAHGAD</sequence>
<name>A0A379Y3L3_SALET</name>
<evidence type="ECO:0000313" key="1">
    <source>
        <dbReference type="EMBL" id="SUI39671.1"/>
    </source>
</evidence>
<dbReference type="AlphaFoldDB" id="A0A379Y3L3"/>
<organism evidence="1 2">
    <name type="scientific">Salmonella enterica I</name>
    <dbReference type="NCBI Taxonomy" id="59201"/>
    <lineage>
        <taxon>Bacteria</taxon>
        <taxon>Pseudomonadati</taxon>
        <taxon>Pseudomonadota</taxon>
        <taxon>Gammaproteobacteria</taxon>
        <taxon>Enterobacterales</taxon>
        <taxon>Enterobacteriaceae</taxon>
        <taxon>Salmonella</taxon>
    </lineage>
</organism>
<proteinExistence type="predicted"/>
<accession>A0A379Y3L3</accession>
<protein>
    <submittedName>
        <fullName evidence="1">Uncharacterized protein</fullName>
    </submittedName>
</protein>
<gene>
    <name evidence="1" type="ORF">NCTC5798_06112</name>
</gene>
<dbReference type="EMBL" id="UGXK01000002">
    <property type="protein sequence ID" value="SUI39671.1"/>
    <property type="molecule type" value="Genomic_DNA"/>
</dbReference>